<evidence type="ECO:0000256" key="4">
    <source>
        <dbReference type="PROSITE-ProRule" id="PRU01161"/>
    </source>
</evidence>
<evidence type="ECO:0000256" key="2">
    <source>
        <dbReference type="ARBA" id="ARBA00022963"/>
    </source>
</evidence>
<comment type="caution">
    <text evidence="6">The sequence shown here is derived from an EMBL/GenBank/DDBJ whole genome shotgun (WGS) entry which is preliminary data.</text>
</comment>
<protein>
    <recommendedName>
        <fullName evidence="5">PNPLA domain-containing protein</fullName>
    </recommendedName>
</protein>
<dbReference type="Gene3D" id="3.40.1090.10">
    <property type="entry name" value="Cytosolic phospholipase A2 catalytic domain"/>
    <property type="match status" value="2"/>
</dbReference>
<feature type="active site" description="Proton acceptor" evidence="4">
    <location>
        <position position="198"/>
    </location>
</feature>
<organism evidence="6 7">
    <name type="scientific">Pilimelia terevasa</name>
    <dbReference type="NCBI Taxonomy" id="53372"/>
    <lineage>
        <taxon>Bacteria</taxon>
        <taxon>Bacillati</taxon>
        <taxon>Actinomycetota</taxon>
        <taxon>Actinomycetes</taxon>
        <taxon>Micromonosporales</taxon>
        <taxon>Micromonosporaceae</taxon>
        <taxon>Pilimelia</taxon>
    </lineage>
</organism>
<dbReference type="PANTHER" id="PTHR14226:SF57">
    <property type="entry name" value="BLR7027 PROTEIN"/>
    <property type="match status" value="1"/>
</dbReference>
<feature type="domain" description="PNPLA" evidence="5">
    <location>
        <begin position="18"/>
        <end position="211"/>
    </location>
</feature>
<dbReference type="EMBL" id="BMQC01000001">
    <property type="protein sequence ID" value="GGK12439.1"/>
    <property type="molecule type" value="Genomic_DNA"/>
</dbReference>
<reference evidence="6" key="1">
    <citation type="journal article" date="2014" name="Int. J. Syst. Evol. Microbiol.">
        <title>Complete genome sequence of Corynebacterium casei LMG S-19264T (=DSM 44701T), isolated from a smear-ripened cheese.</title>
        <authorList>
            <consortium name="US DOE Joint Genome Institute (JGI-PGF)"/>
            <person name="Walter F."/>
            <person name="Albersmeier A."/>
            <person name="Kalinowski J."/>
            <person name="Ruckert C."/>
        </authorList>
    </citation>
    <scope>NUCLEOTIDE SEQUENCE</scope>
    <source>
        <strain evidence="6">JCM 3091</strain>
    </source>
</reference>
<dbReference type="SUPFAM" id="SSF52151">
    <property type="entry name" value="FabD/lysophospholipase-like"/>
    <property type="match status" value="1"/>
</dbReference>
<feature type="active site" description="Nucleophile" evidence="4">
    <location>
        <position position="54"/>
    </location>
</feature>
<dbReference type="Pfam" id="PF01734">
    <property type="entry name" value="Patatin"/>
    <property type="match status" value="1"/>
</dbReference>
<dbReference type="AlphaFoldDB" id="A0A8J3BIE3"/>
<dbReference type="InterPro" id="IPR016035">
    <property type="entry name" value="Acyl_Trfase/lysoPLipase"/>
</dbReference>
<feature type="short sequence motif" description="GXSXG" evidence="4">
    <location>
        <begin position="52"/>
        <end position="56"/>
    </location>
</feature>
<evidence type="ECO:0000313" key="6">
    <source>
        <dbReference type="EMBL" id="GGK12439.1"/>
    </source>
</evidence>
<gene>
    <name evidence="6" type="ORF">GCM10010124_01200</name>
</gene>
<evidence type="ECO:0000256" key="1">
    <source>
        <dbReference type="ARBA" id="ARBA00022801"/>
    </source>
</evidence>
<evidence type="ECO:0000256" key="3">
    <source>
        <dbReference type="ARBA" id="ARBA00023098"/>
    </source>
</evidence>
<dbReference type="PANTHER" id="PTHR14226">
    <property type="entry name" value="NEUROPATHY TARGET ESTERASE/SWISS CHEESE D.MELANOGASTER"/>
    <property type="match status" value="1"/>
</dbReference>
<dbReference type="InterPro" id="IPR002641">
    <property type="entry name" value="PNPLA_dom"/>
</dbReference>
<evidence type="ECO:0000259" key="5">
    <source>
        <dbReference type="PROSITE" id="PS51635"/>
    </source>
</evidence>
<sequence length="290" mass="29496">MARPAPDAAPDPAGTAVVLGAGGVTGIAWSVGVATGLAEAGVDLRAADLFVGTSAGAFVGAYLTSDIPLREWYARQLAPEPGPAPPVTPRVVAAARFGVLAWTLLTSGTSRRFGARLGALARRARTVSERDRLAVLGRSLPAAWPDPRLRVTAVAADTGEFAVFGPDSGVPLVAAVAASSAVPTVFPPTTLRGRPYLDGGVRSPANADLAAGYPRVVVLAPLRWGFGVLAAPARQVRALRERGAAVTLVTPDRAARAAFGGNSLDTRGRAPAARAGRRQGLAAAARVGPL</sequence>
<dbReference type="GO" id="GO:0016787">
    <property type="term" value="F:hydrolase activity"/>
    <property type="evidence" value="ECO:0007669"/>
    <property type="project" value="UniProtKB-UniRule"/>
</dbReference>
<accession>A0A8J3BIE3</accession>
<dbReference type="PROSITE" id="PS51635">
    <property type="entry name" value="PNPLA"/>
    <property type="match status" value="1"/>
</dbReference>
<keyword evidence="7" id="KW-1185">Reference proteome</keyword>
<dbReference type="RefSeq" id="WP_189112156.1">
    <property type="nucleotide sequence ID" value="NZ_BMQC01000001.1"/>
</dbReference>
<dbReference type="Proteomes" id="UP000662200">
    <property type="component" value="Unassembled WGS sequence"/>
</dbReference>
<name>A0A8J3BIE3_9ACTN</name>
<keyword evidence="1 4" id="KW-0378">Hydrolase</keyword>
<feature type="short sequence motif" description="DGA/G" evidence="4">
    <location>
        <begin position="198"/>
        <end position="200"/>
    </location>
</feature>
<dbReference type="GO" id="GO:0016042">
    <property type="term" value="P:lipid catabolic process"/>
    <property type="evidence" value="ECO:0007669"/>
    <property type="project" value="UniProtKB-UniRule"/>
</dbReference>
<comment type="caution">
    <text evidence="4">Lacks conserved residue(s) required for the propagation of feature annotation.</text>
</comment>
<keyword evidence="3 4" id="KW-0443">Lipid metabolism</keyword>
<dbReference type="InterPro" id="IPR050301">
    <property type="entry name" value="NTE"/>
</dbReference>
<keyword evidence="2 4" id="KW-0442">Lipid degradation</keyword>
<reference evidence="6" key="2">
    <citation type="submission" date="2020-09" db="EMBL/GenBank/DDBJ databases">
        <authorList>
            <person name="Sun Q."/>
            <person name="Ohkuma M."/>
        </authorList>
    </citation>
    <scope>NUCLEOTIDE SEQUENCE</scope>
    <source>
        <strain evidence="6">JCM 3091</strain>
    </source>
</reference>
<proteinExistence type="predicted"/>
<evidence type="ECO:0000313" key="7">
    <source>
        <dbReference type="Proteomes" id="UP000662200"/>
    </source>
</evidence>